<evidence type="ECO:0000313" key="4">
    <source>
        <dbReference type="Proteomes" id="UP000077384"/>
    </source>
</evidence>
<dbReference type="CDD" id="cd00093">
    <property type="entry name" value="HTH_XRE"/>
    <property type="match status" value="1"/>
</dbReference>
<evidence type="ECO:0000259" key="1">
    <source>
        <dbReference type="PROSITE" id="PS50943"/>
    </source>
</evidence>
<dbReference type="EMBL" id="LROR01000049">
    <property type="protein sequence ID" value="OBR93964.1"/>
    <property type="molecule type" value="Genomic_DNA"/>
</dbReference>
<sequence length="72" mass="8678">MVKNRLKEIRMKEYMMNQKEFCSNVLKMNPRTYSPIERNIVQGNMETAFKISEALNKRIEDIWYEEKSEASN</sequence>
<dbReference type="Gene3D" id="1.10.260.40">
    <property type="entry name" value="lambda repressor-like DNA-binding domains"/>
    <property type="match status" value="1"/>
</dbReference>
<dbReference type="Pfam" id="PF01381">
    <property type="entry name" value="HTH_3"/>
    <property type="match status" value="1"/>
</dbReference>
<proteinExistence type="predicted"/>
<keyword evidence="5" id="KW-1185">Reference proteome</keyword>
<dbReference type="RefSeq" id="WP_063601818.1">
    <property type="nucleotide sequence ID" value="NZ_LITQ01000026.1"/>
</dbReference>
<dbReference type="GO" id="GO:0003677">
    <property type="term" value="F:DNA binding"/>
    <property type="evidence" value="ECO:0007669"/>
    <property type="project" value="InterPro"/>
</dbReference>
<evidence type="ECO:0000313" key="2">
    <source>
        <dbReference type="EMBL" id="OAA91332.1"/>
    </source>
</evidence>
<reference evidence="3 5" key="2">
    <citation type="journal article" date="2016" name="Front. Microbiol.">
        <title>Industrial Acetogenic Biocatalysts: A Comparative Metabolic and Genomic Analysis.</title>
        <authorList>
            <person name="Bengelsdorf F."/>
            <person name="Poehlein A."/>
            <person name="Sonja S."/>
            <person name="Erz C."/>
            <person name="Hummel T."/>
            <person name="Hoffmeister S."/>
            <person name="Daniel R."/>
            <person name="Durre P."/>
        </authorList>
    </citation>
    <scope>NUCLEOTIDE SEQUENCE [LARGE SCALE GENOMIC DNA]</scope>
    <source>
        <strain evidence="3 5">PTA-10522</strain>
    </source>
</reference>
<evidence type="ECO:0000313" key="5">
    <source>
        <dbReference type="Proteomes" id="UP000093694"/>
    </source>
</evidence>
<dbReference type="SUPFAM" id="SSF47413">
    <property type="entry name" value="lambda repressor-like DNA-binding domains"/>
    <property type="match status" value="1"/>
</dbReference>
<accession>A0A162L5B5</accession>
<name>A0A162L5B5_9CLOT</name>
<dbReference type="EMBL" id="LITQ01000026">
    <property type="protein sequence ID" value="OAA91332.1"/>
    <property type="molecule type" value="Genomic_DNA"/>
</dbReference>
<evidence type="ECO:0000313" key="3">
    <source>
        <dbReference type="EMBL" id="OBR93964.1"/>
    </source>
</evidence>
<protein>
    <recommendedName>
        <fullName evidence="1">HTH cro/C1-type domain-containing protein</fullName>
    </recommendedName>
</protein>
<dbReference type="AlphaFoldDB" id="A0A162L5B5"/>
<dbReference type="InterPro" id="IPR010982">
    <property type="entry name" value="Lambda_DNA-bd_dom_sf"/>
</dbReference>
<reference evidence="2 4" key="1">
    <citation type="journal article" date="2015" name="Biotechnol. Bioeng.">
        <title>Genome sequence and phenotypic characterization of Caulobacter segnis.</title>
        <authorList>
            <person name="Patel S."/>
            <person name="Fletcher B."/>
            <person name="Scott D.C."/>
            <person name="Ely B."/>
        </authorList>
    </citation>
    <scope>NUCLEOTIDE SEQUENCE [LARGE SCALE GENOMIC DNA]</scope>
    <source>
        <strain evidence="2 4">PS02</strain>
    </source>
</reference>
<feature type="domain" description="HTH cro/C1-type" evidence="1">
    <location>
        <begin position="28"/>
        <end position="62"/>
    </location>
</feature>
<dbReference type="Proteomes" id="UP000077384">
    <property type="component" value="Unassembled WGS sequence"/>
</dbReference>
<comment type="caution">
    <text evidence="2">The sequence shown here is derived from an EMBL/GenBank/DDBJ whole genome shotgun (WGS) entry which is preliminary data.</text>
</comment>
<dbReference type="InterPro" id="IPR001387">
    <property type="entry name" value="Cro/C1-type_HTH"/>
</dbReference>
<dbReference type="PATRIC" id="fig|1705578.3.peg.1993"/>
<dbReference type="PROSITE" id="PS50943">
    <property type="entry name" value="HTH_CROC1"/>
    <property type="match status" value="1"/>
</dbReference>
<organism evidence="2 4">
    <name type="scientific">Clostridium coskatii</name>
    <dbReference type="NCBI Taxonomy" id="1705578"/>
    <lineage>
        <taxon>Bacteria</taxon>
        <taxon>Bacillati</taxon>
        <taxon>Bacillota</taxon>
        <taxon>Clostridia</taxon>
        <taxon>Eubacteriales</taxon>
        <taxon>Clostridiaceae</taxon>
        <taxon>Clostridium</taxon>
    </lineage>
</organism>
<gene>
    <name evidence="3" type="ORF">CLCOS_21000</name>
    <name evidence="2" type="ORF">WX73_01742</name>
</gene>
<dbReference type="Proteomes" id="UP000093694">
    <property type="component" value="Unassembled WGS sequence"/>
</dbReference>